<evidence type="ECO:0000256" key="1">
    <source>
        <dbReference type="SAM" id="SignalP"/>
    </source>
</evidence>
<dbReference type="InterPro" id="IPR036397">
    <property type="entry name" value="RNaseH_sf"/>
</dbReference>
<accession>A0A7J7SJ45</accession>
<name>A0A7J7SJ45_RHIFE</name>
<dbReference type="Proteomes" id="UP000585614">
    <property type="component" value="Unassembled WGS sequence"/>
</dbReference>
<dbReference type="InterPro" id="IPR052709">
    <property type="entry name" value="Transposase-MT_Hybrid"/>
</dbReference>
<dbReference type="Gene3D" id="3.30.420.10">
    <property type="entry name" value="Ribonuclease H-like superfamily/Ribonuclease H"/>
    <property type="match status" value="1"/>
</dbReference>
<dbReference type="PANTHER" id="PTHR46060:SF1">
    <property type="entry name" value="MARINER MOS1 TRANSPOSASE-LIKE PROTEIN"/>
    <property type="match status" value="1"/>
</dbReference>
<feature type="signal peptide" evidence="1">
    <location>
        <begin position="1"/>
        <end position="23"/>
    </location>
</feature>
<comment type="caution">
    <text evidence="2">The sequence shown here is derived from an EMBL/GenBank/DDBJ whole genome shotgun (WGS) entry which is preliminary data.</text>
</comment>
<evidence type="ECO:0000313" key="2">
    <source>
        <dbReference type="EMBL" id="KAF6288370.1"/>
    </source>
</evidence>
<dbReference type="InterPro" id="IPR001888">
    <property type="entry name" value="Transposase_1"/>
</dbReference>
<gene>
    <name evidence="2" type="ORF">mRhiFer1_009105</name>
</gene>
<proteinExistence type="predicted"/>
<dbReference type="Pfam" id="PF01359">
    <property type="entry name" value="Transposase_1"/>
    <property type="match status" value="1"/>
</dbReference>
<reference evidence="2 3" key="1">
    <citation type="journal article" date="2020" name="Nature">
        <title>Six reference-quality genomes reveal evolution of bat adaptations.</title>
        <authorList>
            <person name="Jebb D."/>
            <person name="Huang Z."/>
            <person name="Pippel M."/>
            <person name="Hughes G.M."/>
            <person name="Lavrichenko K."/>
            <person name="Devanna P."/>
            <person name="Winkler S."/>
            <person name="Jermiin L.S."/>
            <person name="Skirmuntt E.C."/>
            <person name="Katzourakis A."/>
            <person name="Burkitt-Gray L."/>
            <person name="Ray D.A."/>
            <person name="Sullivan K.A.M."/>
            <person name="Roscito J.G."/>
            <person name="Kirilenko B.M."/>
            <person name="Davalos L.M."/>
            <person name="Corthals A.P."/>
            <person name="Power M.L."/>
            <person name="Jones G."/>
            <person name="Ransome R.D."/>
            <person name="Dechmann D.K.N."/>
            <person name="Locatelli A.G."/>
            <person name="Puechmaille S.J."/>
            <person name="Fedrigo O."/>
            <person name="Jarvis E.D."/>
            <person name="Hiller M."/>
            <person name="Vernes S.C."/>
            <person name="Myers E.W."/>
            <person name="Teeling E.C."/>
        </authorList>
    </citation>
    <scope>NUCLEOTIDE SEQUENCE [LARGE SCALE GENOMIC DNA]</scope>
    <source>
        <strain evidence="2">MRhiFer1</strain>
        <tissue evidence="2">Lung</tissue>
    </source>
</reference>
<dbReference type="AlphaFoldDB" id="A0A7J7SJ45"/>
<evidence type="ECO:0000313" key="3">
    <source>
        <dbReference type="Proteomes" id="UP000585614"/>
    </source>
</evidence>
<sequence>MLLLSAIQVMLIVFLDLDGIVQAEFVPRNTMVNSEYCKGLLECLRNYVHRKRPEKWANGFIRRHDNAQCHTSLMVWQSLSNKNITVCLHPPYSLDLAPCNFRLFPKIKTTMKGKYFESIQDIEAAMTVQIKTLTKEDFQNCFRKWQEQWDKCVSSKG</sequence>
<keyword evidence="1" id="KW-0732">Signal</keyword>
<dbReference type="GO" id="GO:0003676">
    <property type="term" value="F:nucleic acid binding"/>
    <property type="evidence" value="ECO:0007669"/>
    <property type="project" value="InterPro"/>
</dbReference>
<protein>
    <submittedName>
        <fullName evidence="2">Uncharacterized protein</fullName>
    </submittedName>
</protein>
<dbReference type="EMBL" id="JACAGC010000022">
    <property type="protein sequence ID" value="KAF6288370.1"/>
    <property type="molecule type" value="Genomic_DNA"/>
</dbReference>
<dbReference type="PANTHER" id="PTHR46060">
    <property type="entry name" value="MARINER MOS1 TRANSPOSASE-LIKE PROTEIN"/>
    <property type="match status" value="1"/>
</dbReference>
<feature type="chain" id="PRO_5029854319" evidence="1">
    <location>
        <begin position="24"/>
        <end position="157"/>
    </location>
</feature>
<organism evidence="2 3">
    <name type="scientific">Rhinolophus ferrumequinum</name>
    <name type="common">Greater horseshoe bat</name>
    <dbReference type="NCBI Taxonomy" id="59479"/>
    <lineage>
        <taxon>Eukaryota</taxon>
        <taxon>Metazoa</taxon>
        <taxon>Chordata</taxon>
        <taxon>Craniata</taxon>
        <taxon>Vertebrata</taxon>
        <taxon>Euteleostomi</taxon>
        <taxon>Mammalia</taxon>
        <taxon>Eutheria</taxon>
        <taxon>Laurasiatheria</taxon>
        <taxon>Chiroptera</taxon>
        <taxon>Yinpterochiroptera</taxon>
        <taxon>Rhinolophoidea</taxon>
        <taxon>Rhinolophidae</taxon>
        <taxon>Rhinolophinae</taxon>
        <taxon>Rhinolophus</taxon>
    </lineage>
</organism>